<feature type="transmembrane region" description="Helical" evidence="6">
    <location>
        <begin position="342"/>
        <end position="363"/>
    </location>
</feature>
<feature type="transmembrane region" description="Helical" evidence="6">
    <location>
        <begin position="186"/>
        <end position="206"/>
    </location>
</feature>
<dbReference type="GO" id="GO:0051301">
    <property type="term" value="P:cell division"/>
    <property type="evidence" value="ECO:0007669"/>
    <property type="project" value="InterPro"/>
</dbReference>
<dbReference type="Proteomes" id="UP000093352">
    <property type="component" value="Unassembled WGS sequence"/>
</dbReference>
<evidence type="ECO:0000313" key="7">
    <source>
        <dbReference type="EMBL" id="RDY22299.1"/>
    </source>
</evidence>
<dbReference type="GO" id="GO:0005886">
    <property type="term" value="C:plasma membrane"/>
    <property type="evidence" value="ECO:0007669"/>
    <property type="project" value="TreeGrafter"/>
</dbReference>
<dbReference type="GO" id="GO:0008360">
    <property type="term" value="P:regulation of cell shape"/>
    <property type="evidence" value="ECO:0007669"/>
    <property type="project" value="UniProtKB-KW"/>
</dbReference>
<feature type="transmembrane region" description="Helical" evidence="6">
    <location>
        <begin position="12"/>
        <end position="31"/>
    </location>
</feature>
<evidence type="ECO:0000256" key="1">
    <source>
        <dbReference type="ARBA" id="ARBA00004141"/>
    </source>
</evidence>
<keyword evidence="2 6" id="KW-0812">Transmembrane</keyword>
<feature type="transmembrane region" description="Helical" evidence="6">
    <location>
        <begin position="162"/>
        <end position="180"/>
    </location>
</feature>
<feature type="transmembrane region" description="Helical" evidence="6">
    <location>
        <begin position="304"/>
        <end position="322"/>
    </location>
</feature>
<sequence>MDDSNKGFDKGLMLTVTVLFLIGLLLIASAIHVQDGASPKRLFVQSFSFLIGSTFIYFFKLINYDELKKYAKPIYIFSIISMLLVYIPGLGVERGGARGWIDLRFIDFQPIEIAKLGCIVVFAKYLEKNIGKLNTLAELFKAALIPMPIILLLMAQPDFGGAMVFFCIIFGMVFAAGIDLKLLFKIGAVSILLLPIIYNYVLPLVLRPYQMQRLTSFFSSSSSTTDGGYQVFRSLVAIASGGIFGKGPFSGSQNNLGFLSVSDSDFIFAVLGEEYGVIGMFIVIALYFYMLYKMVQIASTAIDTYGSLIVVGVLSMFIYQFLQNIGMALSIMPVTGLPLPFVSYGGSSMMMSMLAIGLVQNVATKRRRINF</sequence>
<reference evidence="7 8" key="1">
    <citation type="journal article" date="2016" name="Genome Announc.">
        <title>Draft Genome Sequence of Criibacterium bergeronii gen. nov., sp. nov., Strain CCRI-22567T, Isolated from a Vaginal Sample from a Woman with Bacterial Vaginosis.</title>
        <authorList>
            <person name="Maheux A.F."/>
            <person name="Berube E."/>
            <person name="Boudreau D.K."/>
            <person name="Raymond F."/>
            <person name="Corbeil J."/>
            <person name="Roy P.H."/>
            <person name="Boissinot M."/>
            <person name="Omar R.F."/>
        </authorList>
    </citation>
    <scope>NUCLEOTIDE SEQUENCE [LARGE SCALE GENOMIC DNA]</scope>
    <source>
        <strain evidence="7 8">CCRI-22567</strain>
    </source>
</reference>
<keyword evidence="8" id="KW-1185">Reference proteome</keyword>
<evidence type="ECO:0000313" key="8">
    <source>
        <dbReference type="Proteomes" id="UP000093352"/>
    </source>
</evidence>
<gene>
    <name evidence="7" type="ORF">BBG48_000880</name>
</gene>
<organism evidence="7 8">
    <name type="scientific">Criibacterium bergeronii</name>
    <dbReference type="NCBI Taxonomy" id="1871336"/>
    <lineage>
        <taxon>Bacteria</taxon>
        <taxon>Bacillati</taxon>
        <taxon>Bacillota</taxon>
        <taxon>Clostridia</taxon>
        <taxon>Peptostreptococcales</taxon>
        <taxon>Filifactoraceae</taxon>
        <taxon>Criibacterium</taxon>
    </lineage>
</organism>
<name>A0A371IP86_9FIRM</name>
<comment type="caution">
    <text evidence="7">The sequence shown here is derived from an EMBL/GenBank/DDBJ whole genome shotgun (WGS) entry which is preliminary data.</text>
</comment>
<accession>A0A371IP86</accession>
<dbReference type="PANTHER" id="PTHR30474:SF1">
    <property type="entry name" value="PEPTIDOGLYCAN GLYCOSYLTRANSFERASE MRDB"/>
    <property type="match status" value="1"/>
</dbReference>
<evidence type="ECO:0000256" key="2">
    <source>
        <dbReference type="ARBA" id="ARBA00022692"/>
    </source>
</evidence>
<feature type="transmembrane region" description="Helical" evidence="6">
    <location>
        <begin position="74"/>
        <end position="92"/>
    </location>
</feature>
<dbReference type="STRING" id="1871336.BBG48_01155"/>
<keyword evidence="4 6" id="KW-1133">Transmembrane helix</keyword>
<dbReference type="PANTHER" id="PTHR30474">
    <property type="entry name" value="CELL CYCLE PROTEIN"/>
    <property type="match status" value="1"/>
</dbReference>
<proteinExistence type="predicted"/>
<dbReference type="AlphaFoldDB" id="A0A371IP86"/>
<dbReference type="Pfam" id="PF01098">
    <property type="entry name" value="FTSW_RODA_SPOVE"/>
    <property type="match status" value="1"/>
</dbReference>
<feature type="transmembrane region" description="Helical" evidence="6">
    <location>
        <begin position="266"/>
        <end position="292"/>
    </location>
</feature>
<dbReference type="InterPro" id="IPR001182">
    <property type="entry name" value="FtsW/RodA"/>
</dbReference>
<keyword evidence="5 6" id="KW-0472">Membrane</keyword>
<feature type="transmembrane region" description="Helical" evidence="6">
    <location>
        <begin position="43"/>
        <end position="62"/>
    </location>
</feature>
<evidence type="ECO:0000256" key="3">
    <source>
        <dbReference type="ARBA" id="ARBA00022960"/>
    </source>
</evidence>
<dbReference type="GO" id="GO:0032153">
    <property type="term" value="C:cell division site"/>
    <property type="evidence" value="ECO:0007669"/>
    <property type="project" value="TreeGrafter"/>
</dbReference>
<dbReference type="RefSeq" id="WP_068911694.1">
    <property type="nucleotide sequence ID" value="NZ_MBEW02000001.1"/>
</dbReference>
<feature type="transmembrane region" description="Helical" evidence="6">
    <location>
        <begin position="136"/>
        <end position="155"/>
    </location>
</feature>
<comment type="subcellular location">
    <subcellularLocation>
        <location evidence="1">Membrane</location>
        <topology evidence="1">Multi-pass membrane protein</topology>
    </subcellularLocation>
</comment>
<protein>
    <submittedName>
        <fullName evidence="7">Rod shape-determining protein RodA</fullName>
    </submittedName>
</protein>
<evidence type="ECO:0000256" key="4">
    <source>
        <dbReference type="ARBA" id="ARBA00022989"/>
    </source>
</evidence>
<dbReference type="EMBL" id="MBEW02000001">
    <property type="protein sequence ID" value="RDY22299.1"/>
    <property type="molecule type" value="Genomic_DNA"/>
</dbReference>
<dbReference type="GO" id="GO:0015648">
    <property type="term" value="F:lipid-linked peptidoglycan transporter activity"/>
    <property type="evidence" value="ECO:0007669"/>
    <property type="project" value="TreeGrafter"/>
</dbReference>
<keyword evidence="3" id="KW-0133">Cell shape</keyword>
<evidence type="ECO:0000256" key="6">
    <source>
        <dbReference type="SAM" id="Phobius"/>
    </source>
</evidence>
<evidence type="ECO:0000256" key="5">
    <source>
        <dbReference type="ARBA" id="ARBA00023136"/>
    </source>
</evidence>